<dbReference type="PROSITE" id="PS50850">
    <property type="entry name" value="MFS"/>
    <property type="match status" value="1"/>
</dbReference>
<feature type="transmembrane region" description="Helical" evidence="5">
    <location>
        <begin position="275"/>
        <end position="294"/>
    </location>
</feature>
<dbReference type="RefSeq" id="WP_173142194.1">
    <property type="nucleotide sequence ID" value="NZ_CBCSGW010000020.1"/>
</dbReference>
<feature type="transmembrane region" description="Helical" evidence="5">
    <location>
        <begin position="306"/>
        <end position="326"/>
    </location>
</feature>
<reference evidence="7 8" key="1">
    <citation type="submission" date="2020-01" db="EMBL/GenBank/DDBJ databases">
        <title>Kibdelosporangium persica a novel Actinomycetes from a hot desert in Iran.</title>
        <authorList>
            <person name="Safaei N."/>
            <person name="Zaburannyi N."/>
            <person name="Mueller R."/>
            <person name="Wink J."/>
        </authorList>
    </citation>
    <scope>NUCLEOTIDE SEQUENCE [LARGE SCALE GENOMIC DNA]</scope>
    <source>
        <strain evidence="7 8">4NS15</strain>
    </source>
</reference>
<dbReference type="Gene3D" id="1.20.1720.10">
    <property type="entry name" value="Multidrug resistance protein D"/>
    <property type="match status" value="1"/>
</dbReference>
<evidence type="ECO:0000256" key="3">
    <source>
        <dbReference type="ARBA" id="ARBA00022989"/>
    </source>
</evidence>
<comment type="subcellular location">
    <subcellularLocation>
        <location evidence="1">Cell membrane</location>
        <topology evidence="1">Multi-pass membrane protein</topology>
    </subcellularLocation>
</comment>
<keyword evidence="2 5" id="KW-0812">Transmembrane</keyword>
<organism evidence="7 8">
    <name type="scientific">Kibdelosporangium persicum</name>
    <dbReference type="NCBI Taxonomy" id="2698649"/>
    <lineage>
        <taxon>Bacteria</taxon>
        <taxon>Bacillati</taxon>
        <taxon>Actinomycetota</taxon>
        <taxon>Actinomycetes</taxon>
        <taxon>Pseudonocardiales</taxon>
        <taxon>Pseudonocardiaceae</taxon>
        <taxon>Kibdelosporangium</taxon>
    </lineage>
</organism>
<protein>
    <submittedName>
        <fullName evidence="7">Actinorhodin transporter</fullName>
    </submittedName>
</protein>
<dbReference type="InterPro" id="IPR036259">
    <property type="entry name" value="MFS_trans_sf"/>
</dbReference>
<feature type="transmembrane region" description="Helical" evidence="5">
    <location>
        <begin position="101"/>
        <end position="122"/>
    </location>
</feature>
<feature type="domain" description="Major facilitator superfamily (MFS) profile" evidence="6">
    <location>
        <begin position="10"/>
        <end position="460"/>
    </location>
</feature>
<feature type="transmembrane region" description="Helical" evidence="5">
    <location>
        <begin position="405"/>
        <end position="424"/>
    </location>
</feature>
<feature type="transmembrane region" description="Helical" evidence="5">
    <location>
        <begin position="201"/>
        <end position="219"/>
    </location>
</feature>
<name>A0ABX2FJM3_9PSEU</name>
<comment type="caution">
    <text evidence="7">The sequence shown here is derived from an EMBL/GenBank/DDBJ whole genome shotgun (WGS) entry which is preliminary data.</text>
</comment>
<dbReference type="Gene3D" id="1.20.1250.20">
    <property type="entry name" value="MFS general substrate transporter like domains"/>
    <property type="match status" value="1"/>
</dbReference>
<dbReference type="InterPro" id="IPR011701">
    <property type="entry name" value="MFS"/>
</dbReference>
<dbReference type="Pfam" id="PF07690">
    <property type="entry name" value="MFS_1"/>
    <property type="match status" value="1"/>
</dbReference>
<evidence type="ECO:0000256" key="1">
    <source>
        <dbReference type="ARBA" id="ARBA00004651"/>
    </source>
</evidence>
<dbReference type="PANTHER" id="PTHR42718:SF39">
    <property type="entry name" value="ACTINORHODIN TRANSPORTER-RELATED"/>
    <property type="match status" value="1"/>
</dbReference>
<dbReference type="Proteomes" id="UP000763557">
    <property type="component" value="Unassembled WGS sequence"/>
</dbReference>
<feature type="transmembrane region" description="Helical" evidence="5">
    <location>
        <begin position="225"/>
        <end position="246"/>
    </location>
</feature>
<sequence>MRKHQLRWWALAVAILAVLVDMVDNQIVVVALPTIQRQLGTGEAELQWISAGYALGFALTLITGGRLGDRYGIKRLFLLGMTVFTVASLTAGLAPNVAVLIAARVVQGIGSGLMVPQVLSFIHAEFDEAERPKAMTYYAAAFPVGGMAGPLLGGVLTQADVFGLGWRSIFLVNLPVGLVALAGALLAMPARPGFVRHRMDLGGLVLLTLGLFAIFYPLVQGRELGWPVWTIGLMLAAIPVLGLFAYQQRVLARRGGEPLMPPGLLRRRSLASAQVVMLCVNTAVGVFFVLTLHLQLGLGYTPIEAALTFLPATLGIVAGNVLAMRLAPRLGRLFTAAAVAVLLVSLAAIALLVVWLSGALNAWVLLVPAVGFGLGMGATLNALFATSMSDVRPDQAGATSGVVNTTVQLGTATGIALFGTVFFARLPGGFTSATAGTLVVSVGVLVLALVLTAALPRGAPPAPGPQAPATERPKGVSP</sequence>
<evidence type="ECO:0000259" key="6">
    <source>
        <dbReference type="PROSITE" id="PS50850"/>
    </source>
</evidence>
<feature type="transmembrane region" description="Helical" evidence="5">
    <location>
        <begin position="333"/>
        <end position="356"/>
    </location>
</feature>
<keyword evidence="3 5" id="KW-1133">Transmembrane helix</keyword>
<keyword evidence="4 5" id="KW-0472">Membrane</keyword>
<feature type="transmembrane region" description="Helical" evidence="5">
    <location>
        <begin position="168"/>
        <end position="189"/>
    </location>
</feature>
<gene>
    <name evidence="7" type="ORF">GC106_83050</name>
</gene>
<dbReference type="EMBL" id="JAAATY010000049">
    <property type="protein sequence ID" value="NRN71030.1"/>
    <property type="molecule type" value="Genomic_DNA"/>
</dbReference>
<feature type="transmembrane region" description="Helical" evidence="5">
    <location>
        <begin position="76"/>
        <end position="95"/>
    </location>
</feature>
<evidence type="ECO:0000256" key="4">
    <source>
        <dbReference type="ARBA" id="ARBA00023136"/>
    </source>
</evidence>
<evidence type="ECO:0000256" key="2">
    <source>
        <dbReference type="ARBA" id="ARBA00022692"/>
    </source>
</evidence>
<dbReference type="SUPFAM" id="SSF103473">
    <property type="entry name" value="MFS general substrate transporter"/>
    <property type="match status" value="1"/>
</dbReference>
<feature type="transmembrane region" description="Helical" evidence="5">
    <location>
        <begin position="134"/>
        <end position="156"/>
    </location>
</feature>
<dbReference type="InterPro" id="IPR020846">
    <property type="entry name" value="MFS_dom"/>
</dbReference>
<evidence type="ECO:0000313" key="8">
    <source>
        <dbReference type="Proteomes" id="UP000763557"/>
    </source>
</evidence>
<feature type="transmembrane region" description="Helical" evidence="5">
    <location>
        <begin position="430"/>
        <end position="455"/>
    </location>
</feature>
<accession>A0ABX2FJM3</accession>
<feature type="transmembrane region" description="Helical" evidence="5">
    <location>
        <begin position="362"/>
        <end position="384"/>
    </location>
</feature>
<dbReference type="PANTHER" id="PTHR42718">
    <property type="entry name" value="MAJOR FACILITATOR SUPERFAMILY MULTIDRUG TRANSPORTER MFSC"/>
    <property type="match status" value="1"/>
</dbReference>
<evidence type="ECO:0000313" key="7">
    <source>
        <dbReference type="EMBL" id="NRN71030.1"/>
    </source>
</evidence>
<feature type="transmembrane region" description="Helical" evidence="5">
    <location>
        <begin position="47"/>
        <end position="64"/>
    </location>
</feature>
<keyword evidence="8" id="KW-1185">Reference proteome</keyword>
<dbReference type="CDD" id="cd17321">
    <property type="entry name" value="MFS_MMR_MDR_like"/>
    <property type="match status" value="1"/>
</dbReference>
<evidence type="ECO:0000256" key="5">
    <source>
        <dbReference type="SAM" id="Phobius"/>
    </source>
</evidence>
<proteinExistence type="predicted"/>